<evidence type="ECO:0000313" key="2">
    <source>
        <dbReference type="EMBL" id="CAF4117593.1"/>
    </source>
</evidence>
<protein>
    <recommendedName>
        <fullName evidence="4">Transposase</fullName>
    </recommendedName>
</protein>
<dbReference type="AlphaFoldDB" id="A0A814USZ0"/>
<dbReference type="Proteomes" id="UP000663864">
    <property type="component" value="Unassembled WGS sequence"/>
</dbReference>
<dbReference type="EMBL" id="CAJOBD010008642">
    <property type="protein sequence ID" value="CAF4117593.1"/>
    <property type="molecule type" value="Genomic_DNA"/>
</dbReference>
<organism evidence="1 3">
    <name type="scientific">Rotaria sordida</name>
    <dbReference type="NCBI Taxonomy" id="392033"/>
    <lineage>
        <taxon>Eukaryota</taxon>
        <taxon>Metazoa</taxon>
        <taxon>Spiralia</taxon>
        <taxon>Gnathifera</taxon>
        <taxon>Rotifera</taxon>
        <taxon>Eurotatoria</taxon>
        <taxon>Bdelloidea</taxon>
        <taxon>Philodinida</taxon>
        <taxon>Philodinidae</taxon>
        <taxon>Rotaria</taxon>
    </lineage>
</organism>
<dbReference type="Proteomes" id="UP000663836">
    <property type="component" value="Unassembled WGS sequence"/>
</dbReference>
<sequence length="99" mass="12011">MKLYENDLQSRHLMRNFMALALLPNELIPDGFKLLTKKVHESPQAEQLRIFLVYFEKQWLKHFTPTIWSMCDSNWRTNNFAEAQNRRFFSRFVQPHPNL</sequence>
<gene>
    <name evidence="2" type="ORF">JBS370_LOCUS32483</name>
    <name evidence="1" type="ORF">ZHD862_LOCUS21620</name>
</gene>
<evidence type="ECO:0008006" key="4">
    <source>
        <dbReference type="Google" id="ProtNLM"/>
    </source>
</evidence>
<dbReference type="EMBL" id="CAJNOT010001297">
    <property type="protein sequence ID" value="CAF1178466.1"/>
    <property type="molecule type" value="Genomic_DNA"/>
</dbReference>
<comment type="caution">
    <text evidence="1">The sequence shown here is derived from an EMBL/GenBank/DDBJ whole genome shotgun (WGS) entry which is preliminary data.</text>
</comment>
<evidence type="ECO:0000313" key="1">
    <source>
        <dbReference type="EMBL" id="CAF1178466.1"/>
    </source>
</evidence>
<name>A0A814USZ0_9BILA</name>
<accession>A0A814USZ0</accession>
<evidence type="ECO:0000313" key="3">
    <source>
        <dbReference type="Proteomes" id="UP000663864"/>
    </source>
</evidence>
<reference evidence="1" key="1">
    <citation type="submission" date="2021-02" db="EMBL/GenBank/DDBJ databases">
        <authorList>
            <person name="Nowell W R."/>
        </authorList>
    </citation>
    <scope>NUCLEOTIDE SEQUENCE</scope>
</reference>
<proteinExistence type="predicted"/>